<name>A0AAF0TU12_SOLVR</name>
<gene>
    <name evidence="1" type="ORF">MTR67_025971</name>
</gene>
<evidence type="ECO:0000313" key="1">
    <source>
        <dbReference type="EMBL" id="WMV32586.1"/>
    </source>
</evidence>
<organism evidence="1 2">
    <name type="scientific">Solanum verrucosum</name>
    <dbReference type="NCBI Taxonomy" id="315347"/>
    <lineage>
        <taxon>Eukaryota</taxon>
        <taxon>Viridiplantae</taxon>
        <taxon>Streptophyta</taxon>
        <taxon>Embryophyta</taxon>
        <taxon>Tracheophyta</taxon>
        <taxon>Spermatophyta</taxon>
        <taxon>Magnoliopsida</taxon>
        <taxon>eudicotyledons</taxon>
        <taxon>Gunneridae</taxon>
        <taxon>Pentapetalae</taxon>
        <taxon>asterids</taxon>
        <taxon>lamiids</taxon>
        <taxon>Solanales</taxon>
        <taxon>Solanaceae</taxon>
        <taxon>Solanoideae</taxon>
        <taxon>Solaneae</taxon>
        <taxon>Solanum</taxon>
    </lineage>
</organism>
<dbReference type="PANTHER" id="PTHR46148">
    <property type="entry name" value="CHROMO DOMAIN-CONTAINING PROTEIN"/>
    <property type="match status" value="1"/>
</dbReference>
<accession>A0AAF0TU12</accession>
<proteinExistence type="predicted"/>
<dbReference type="Proteomes" id="UP001234989">
    <property type="component" value="Chromosome 6"/>
</dbReference>
<sequence>MSPCFRSTWQMSPSCMLSLESVVLGLDLSFEEEPRSILDRQVRKLRTKEIALVKVQRKHHFVGEVTSETQSDMCAIYPQLFKALAKADSQKEDYPLGGVHLGRPGLALAMVTYAEPGLLK</sequence>
<protein>
    <submittedName>
        <fullName evidence="1">Uncharacterized protein</fullName>
    </submittedName>
</protein>
<dbReference type="EMBL" id="CP133617">
    <property type="protein sequence ID" value="WMV32586.1"/>
    <property type="molecule type" value="Genomic_DNA"/>
</dbReference>
<dbReference type="PANTHER" id="PTHR46148:SF60">
    <property type="entry name" value="CHROMO DOMAIN-CONTAINING PROTEIN"/>
    <property type="match status" value="1"/>
</dbReference>
<reference evidence="1" key="1">
    <citation type="submission" date="2023-08" db="EMBL/GenBank/DDBJ databases">
        <title>A de novo genome assembly of Solanum verrucosum Schlechtendal, a Mexican diploid species geographically isolated from the other diploid A-genome species in potato relatives.</title>
        <authorList>
            <person name="Hosaka K."/>
        </authorList>
    </citation>
    <scope>NUCLEOTIDE SEQUENCE</scope>
    <source>
        <tissue evidence="1">Young leaves</tissue>
    </source>
</reference>
<dbReference type="AlphaFoldDB" id="A0AAF0TU12"/>
<evidence type="ECO:0000313" key="2">
    <source>
        <dbReference type="Proteomes" id="UP001234989"/>
    </source>
</evidence>
<keyword evidence="2" id="KW-1185">Reference proteome</keyword>